<name>A6TV41_ALKMQ</name>
<proteinExistence type="predicted"/>
<dbReference type="STRING" id="293826.Amet_3974"/>
<dbReference type="EMBL" id="CP000724">
    <property type="protein sequence ID" value="ABR50059.1"/>
    <property type="molecule type" value="Genomic_DNA"/>
</dbReference>
<dbReference type="HOGENOM" id="CLU_124970_1_0_9"/>
<dbReference type="Pfam" id="PF19552">
    <property type="entry name" value="DUF6075"/>
    <property type="match status" value="1"/>
</dbReference>
<dbReference type="Proteomes" id="UP000001572">
    <property type="component" value="Chromosome"/>
</dbReference>
<organism evidence="1 2">
    <name type="scientific">Alkaliphilus metalliredigens (strain QYMF)</name>
    <dbReference type="NCBI Taxonomy" id="293826"/>
    <lineage>
        <taxon>Bacteria</taxon>
        <taxon>Bacillati</taxon>
        <taxon>Bacillota</taxon>
        <taxon>Clostridia</taxon>
        <taxon>Peptostreptococcales</taxon>
        <taxon>Natronincolaceae</taxon>
        <taxon>Alkaliphilus</taxon>
    </lineage>
</organism>
<evidence type="ECO:0000313" key="1">
    <source>
        <dbReference type="EMBL" id="ABR50059.1"/>
    </source>
</evidence>
<keyword evidence="2" id="KW-1185">Reference proteome</keyword>
<dbReference type="RefSeq" id="WP_012065010.1">
    <property type="nucleotide sequence ID" value="NC_009633.1"/>
</dbReference>
<protein>
    <submittedName>
        <fullName evidence="1">Uncharacterized protein</fullName>
    </submittedName>
</protein>
<reference evidence="2" key="1">
    <citation type="journal article" date="2016" name="Genome Announc.">
        <title>Complete genome sequence of Alkaliphilus metalliredigens strain QYMF, an alkaliphilic and metal-reducing bacterium isolated from borax-contaminated leachate ponds.</title>
        <authorList>
            <person name="Hwang C."/>
            <person name="Copeland A."/>
            <person name="Lucas S."/>
            <person name="Lapidus A."/>
            <person name="Barry K."/>
            <person name="Detter J.C."/>
            <person name="Glavina Del Rio T."/>
            <person name="Hammon N."/>
            <person name="Israni S."/>
            <person name="Dalin E."/>
            <person name="Tice H."/>
            <person name="Pitluck S."/>
            <person name="Chertkov O."/>
            <person name="Brettin T."/>
            <person name="Bruce D."/>
            <person name="Han C."/>
            <person name="Schmutz J."/>
            <person name="Larimer F."/>
            <person name="Land M.L."/>
            <person name="Hauser L."/>
            <person name="Kyrpides N."/>
            <person name="Mikhailova N."/>
            <person name="Ye Q."/>
            <person name="Zhou J."/>
            <person name="Richardson P."/>
            <person name="Fields M.W."/>
        </authorList>
    </citation>
    <scope>NUCLEOTIDE SEQUENCE [LARGE SCALE GENOMIC DNA]</scope>
    <source>
        <strain evidence="2">QYMF</strain>
    </source>
</reference>
<evidence type="ECO:0000313" key="2">
    <source>
        <dbReference type="Proteomes" id="UP000001572"/>
    </source>
</evidence>
<dbReference type="KEGG" id="amt:Amet_3974"/>
<sequence>METIKFNSEAHELFYKEMLARTNQTDVYYKAFFYCMGICETTRKHIEDLFDFKEGGIMPEHLHQPYQTGTSYKVTRMAYNLWNGYVEEGTESLTTPSSLFACEYAAEFHQAIKIRFSEYYRERDFEKSSLRKQIKDLTEKNVIESTNAKEHSEIER</sequence>
<dbReference type="eggNOG" id="ENOG5032SVB">
    <property type="taxonomic scope" value="Bacteria"/>
</dbReference>
<accession>A6TV41</accession>
<gene>
    <name evidence="1" type="ordered locus">Amet_3974</name>
</gene>
<dbReference type="InterPro" id="IPR045721">
    <property type="entry name" value="DUF6075"/>
</dbReference>
<dbReference type="AlphaFoldDB" id="A6TV41"/>